<keyword evidence="2" id="KW-1185">Reference proteome</keyword>
<accession>A0A7L9RU88</accession>
<dbReference type="KEGG" id="pbal:CPBP_00961"/>
<organism evidence="1 2">
    <name type="scientific">Candidatus Bodocaedibacter vickermanii</name>
    <dbReference type="NCBI Taxonomy" id="2741701"/>
    <lineage>
        <taxon>Bacteria</taxon>
        <taxon>Pseudomonadati</taxon>
        <taxon>Pseudomonadota</taxon>
        <taxon>Alphaproteobacteria</taxon>
        <taxon>Holosporales</taxon>
        <taxon>Candidatus Paracaedibacteraceae</taxon>
        <taxon>Candidatus Bodocaedibacter</taxon>
    </lineage>
</organism>
<dbReference type="EMBL" id="CP054719">
    <property type="protein sequence ID" value="QOL20180.1"/>
    <property type="molecule type" value="Genomic_DNA"/>
</dbReference>
<reference evidence="1 2" key="1">
    <citation type="submission" date="2020-06" db="EMBL/GenBank/DDBJ databases">
        <title>The endosymbiont of the kinetoplastid Bodo saltans is a Paracaedibacter-like alpha-proteobacterium possessing a putative toxin-antitoxin system.</title>
        <authorList>
            <person name="Midha S."/>
            <person name="Rigden D.J."/>
            <person name="Siozios S."/>
            <person name="Hurst G.D.D."/>
            <person name="Jackson A.P."/>
        </authorList>
    </citation>
    <scope>NUCLEOTIDE SEQUENCE [LARGE SCALE GENOMIC DNA]</scope>
    <source>
        <strain evidence="1">Lake Konstanz</strain>
    </source>
</reference>
<protein>
    <submittedName>
        <fullName evidence="1">Uncharacterized protein</fullName>
    </submittedName>
</protein>
<name>A0A7L9RU88_9PROT</name>
<proteinExistence type="predicted"/>
<dbReference type="Proteomes" id="UP000594001">
    <property type="component" value="Chromosome"/>
</dbReference>
<gene>
    <name evidence="1" type="ORF">CPBP_00961</name>
</gene>
<sequence length="172" mass="20087">MIELFKTKFLISSTDLIENNIGLESVICLYEKGIINWTTLQNYFQSIVSDQAFKLEALESLFIKAFLMDEALVGRTTTLELCREIRCSADFKGGVRGAFHFLLRCLIKYDFFTFDFDPLNPYCSFEFYELIYTLLSIFESADKADELFVEYKTLNEMRFGRSREILDALMNI</sequence>
<dbReference type="AlphaFoldDB" id="A0A7L9RU88"/>
<evidence type="ECO:0000313" key="1">
    <source>
        <dbReference type="EMBL" id="QOL20180.1"/>
    </source>
</evidence>
<dbReference type="RefSeq" id="WP_350331734.1">
    <property type="nucleotide sequence ID" value="NZ_CP054719.1"/>
</dbReference>
<evidence type="ECO:0000313" key="2">
    <source>
        <dbReference type="Proteomes" id="UP000594001"/>
    </source>
</evidence>